<evidence type="ECO:0000256" key="3">
    <source>
        <dbReference type="ARBA" id="ARBA00023136"/>
    </source>
</evidence>
<name>A0AAD3N2R6_LATJO</name>
<evidence type="ECO:0000256" key="4">
    <source>
        <dbReference type="ARBA" id="ARBA00023180"/>
    </source>
</evidence>
<dbReference type="PANTHER" id="PTHR12080:SF59">
    <property type="entry name" value="HEPATIC AND GLIAL CELL ADHESION MOLECULE"/>
    <property type="match status" value="1"/>
</dbReference>
<dbReference type="AlphaFoldDB" id="A0AAD3N2R6"/>
<keyword evidence="8" id="KW-1185">Reference proteome</keyword>
<gene>
    <name evidence="7" type="ORF">AKAME5_001626200</name>
</gene>
<evidence type="ECO:0000256" key="6">
    <source>
        <dbReference type="SAM" id="SignalP"/>
    </source>
</evidence>
<comment type="subcellular location">
    <subcellularLocation>
        <location evidence="1">Membrane</location>
    </subcellularLocation>
</comment>
<evidence type="ECO:0000256" key="2">
    <source>
        <dbReference type="ARBA" id="ARBA00022729"/>
    </source>
</evidence>
<feature type="signal peptide" evidence="6">
    <location>
        <begin position="1"/>
        <end position="16"/>
    </location>
</feature>
<dbReference type="InterPro" id="IPR015631">
    <property type="entry name" value="CD2/SLAM_rcpt"/>
</dbReference>
<dbReference type="InterPro" id="IPR036179">
    <property type="entry name" value="Ig-like_dom_sf"/>
</dbReference>
<protein>
    <submittedName>
        <fullName evidence="7">CD48 antigen isoform X1</fullName>
    </submittedName>
</protein>
<organism evidence="7 8">
    <name type="scientific">Lates japonicus</name>
    <name type="common">Japanese lates</name>
    <dbReference type="NCBI Taxonomy" id="270547"/>
    <lineage>
        <taxon>Eukaryota</taxon>
        <taxon>Metazoa</taxon>
        <taxon>Chordata</taxon>
        <taxon>Craniata</taxon>
        <taxon>Vertebrata</taxon>
        <taxon>Euteleostomi</taxon>
        <taxon>Actinopterygii</taxon>
        <taxon>Neopterygii</taxon>
        <taxon>Teleostei</taxon>
        <taxon>Neoteleostei</taxon>
        <taxon>Acanthomorphata</taxon>
        <taxon>Carangaria</taxon>
        <taxon>Carangaria incertae sedis</taxon>
        <taxon>Centropomidae</taxon>
        <taxon>Lates</taxon>
    </lineage>
</organism>
<keyword evidence="2 6" id="KW-0732">Signal</keyword>
<evidence type="ECO:0000313" key="7">
    <source>
        <dbReference type="EMBL" id="GLD64736.1"/>
    </source>
</evidence>
<reference evidence="7" key="1">
    <citation type="submission" date="2022-08" db="EMBL/GenBank/DDBJ databases">
        <title>Genome sequencing of akame (Lates japonicus).</title>
        <authorList>
            <person name="Hashiguchi Y."/>
            <person name="Takahashi H."/>
        </authorList>
    </citation>
    <scope>NUCLEOTIDE SEQUENCE</scope>
    <source>
        <strain evidence="7">Kochi</strain>
    </source>
</reference>
<dbReference type="GO" id="GO:0016020">
    <property type="term" value="C:membrane"/>
    <property type="evidence" value="ECO:0007669"/>
    <property type="project" value="UniProtKB-SubCell"/>
</dbReference>
<evidence type="ECO:0000256" key="1">
    <source>
        <dbReference type="ARBA" id="ARBA00004370"/>
    </source>
</evidence>
<sequence>MSRLLVLISFLQVVLAEPYAVISGYLGDNVTLPSRADRSWHLSKIEWSVFSNNTWIATYRNGKTNIERISQFKGRLSLNITSGDLMIHGLTKEDCMEYTVDLINTEKTSTVNKLRLQVKEHLQKPTITTLFSTPEKGGCWMGLHCSSPDRGVNFSWQVTPDTRAAFSMCDPSGNHGVFLAFLNTTSKLNFTCTSSRTMESTSSTVTPQCNAGDKPEPQLECRDRCGLCFLLGGVIMGTCIILVYIFREEIKAAWKYLSDKLCPSTIPS</sequence>
<comment type="caution">
    <text evidence="7">The sequence shown here is derived from an EMBL/GenBank/DDBJ whole genome shotgun (WGS) entry which is preliminary data.</text>
</comment>
<keyword evidence="3 5" id="KW-0472">Membrane</keyword>
<keyword evidence="4" id="KW-0325">Glycoprotein</keyword>
<proteinExistence type="predicted"/>
<dbReference type="SUPFAM" id="SSF48726">
    <property type="entry name" value="Immunoglobulin"/>
    <property type="match status" value="1"/>
</dbReference>
<feature type="chain" id="PRO_5042058651" evidence="6">
    <location>
        <begin position="17"/>
        <end position="268"/>
    </location>
</feature>
<dbReference type="Proteomes" id="UP001279410">
    <property type="component" value="Unassembled WGS sequence"/>
</dbReference>
<keyword evidence="5" id="KW-1133">Transmembrane helix</keyword>
<evidence type="ECO:0000256" key="5">
    <source>
        <dbReference type="SAM" id="Phobius"/>
    </source>
</evidence>
<dbReference type="PANTHER" id="PTHR12080">
    <property type="entry name" value="SIGNALING LYMPHOCYTIC ACTIVATION MOLECULE"/>
    <property type="match status" value="1"/>
</dbReference>
<dbReference type="Gene3D" id="2.60.40.10">
    <property type="entry name" value="Immunoglobulins"/>
    <property type="match status" value="2"/>
</dbReference>
<accession>A0AAD3N2R6</accession>
<dbReference type="InterPro" id="IPR013783">
    <property type="entry name" value="Ig-like_fold"/>
</dbReference>
<dbReference type="GO" id="GO:0005911">
    <property type="term" value="C:cell-cell junction"/>
    <property type="evidence" value="ECO:0007669"/>
    <property type="project" value="TreeGrafter"/>
</dbReference>
<dbReference type="EMBL" id="BRZM01000070">
    <property type="protein sequence ID" value="GLD64736.1"/>
    <property type="molecule type" value="Genomic_DNA"/>
</dbReference>
<keyword evidence="5" id="KW-0812">Transmembrane</keyword>
<feature type="transmembrane region" description="Helical" evidence="5">
    <location>
        <begin position="229"/>
        <end position="246"/>
    </location>
</feature>
<evidence type="ECO:0000313" key="8">
    <source>
        <dbReference type="Proteomes" id="UP001279410"/>
    </source>
</evidence>